<keyword evidence="3" id="KW-1185">Reference proteome</keyword>
<proteinExistence type="predicted"/>
<dbReference type="Proteomes" id="UP001597173">
    <property type="component" value="Unassembled WGS sequence"/>
</dbReference>
<name>A0ABW3YQZ5_MYCRA</name>
<comment type="caution">
    <text evidence="2">The sequence shown here is derived from an EMBL/GenBank/DDBJ whole genome shotgun (WGS) entry which is preliminary data.</text>
</comment>
<organism evidence="2 3">
    <name type="scientific">Mycoplana ramosa</name>
    <name type="common">Mycoplana bullata</name>
    <dbReference type="NCBI Taxonomy" id="40837"/>
    <lineage>
        <taxon>Bacteria</taxon>
        <taxon>Pseudomonadati</taxon>
        <taxon>Pseudomonadota</taxon>
        <taxon>Alphaproteobacteria</taxon>
        <taxon>Hyphomicrobiales</taxon>
        <taxon>Rhizobiaceae</taxon>
        <taxon>Mycoplana</taxon>
    </lineage>
</organism>
<gene>
    <name evidence="2" type="ORF">ACFQ33_03680</name>
</gene>
<feature type="chain" id="PRO_5047502049" evidence="1">
    <location>
        <begin position="20"/>
        <end position="192"/>
    </location>
</feature>
<keyword evidence="1" id="KW-0732">Signal</keyword>
<dbReference type="InterPro" id="IPR028994">
    <property type="entry name" value="Integrin_alpha_N"/>
</dbReference>
<reference evidence="3" key="1">
    <citation type="journal article" date="2019" name="Int. J. Syst. Evol. Microbiol.">
        <title>The Global Catalogue of Microorganisms (GCM) 10K type strain sequencing project: providing services to taxonomists for standard genome sequencing and annotation.</title>
        <authorList>
            <consortium name="The Broad Institute Genomics Platform"/>
            <consortium name="The Broad Institute Genome Sequencing Center for Infectious Disease"/>
            <person name="Wu L."/>
            <person name="Ma J."/>
        </authorList>
    </citation>
    <scope>NUCLEOTIDE SEQUENCE [LARGE SCALE GENOMIC DNA]</scope>
    <source>
        <strain evidence="3">CCUG 55609</strain>
    </source>
</reference>
<dbReference type="RefSeq" id="WP_374837267.1">
    <property type="nucleotide sequence ID" value="NZ_JBHEEW010000004.1"/>
</dbReference>
<feature type="signal peptide" evidence="1">
    <location>
        <begin position="1"/>
        <end position="19"/>
    </location>
</feature>
<accession>A0ABW3YQZ5</accession>
<dbReference type="SUPFAM" id="SSF69318">
    <property type="entry name" value="Integrin alpha N-terminal domain"/>
    <property type="match status" value="1"/>
</dbReference>
<evidence type="ECO:0000313" key="3">
    <source>
        <dbReference type="Proteomes" id="UP001597173"/>
    </source>
</evidence>
<evidence type="ECO:0000256" key="1">
    <source>
        <dbReference type="SAM" id="SignalP"/>
    </source>
</evidence>
<protein>
    <submittedName>
        <fullName evidence="2">Uncharacterized protein</fullName>
    </submittedName>
</protein>
<sequence length="192" mass="20382">MKRVLPLLMVLLAPCVAAAEDFPADRIVAAATGDWDRDGNTDLALIARPAEGSDEDNAVFIYLANPGESRLALKVSAPNKISGNLTMFGQEPTVAALANGSIKLTSQNSSIGRDRWSQSLTLAYRGGRFIVAGYTYSSYDTLDNDNTRACDLNVLTGKGTANGKPITTAGAQIAYEDWSDEIGRKACGFGSQ</sequence>
<dbReference type="EMBL" id="JBHTNF010000001">
    <property type="protein sequence ID" value="MFD1326992.1"/>
    <property type="molecule type" value="Genomic_DNA"/>
</dbReference>
<evidence type="ECO:0000313" key="2">
    <source>
        <dbReference type="EMBL" id="MFD1326992.1"/>
    </source>
</evidence>